<keyword evidence="2" id="KW-1185">Reference proteome</keyword>
<gene>
    <name evidence="1" type="ORF">Scep_011513</name>
</gene>
<sequence>MHECFSATISRRSRPPPRRCSFPTPVVAVLLEPPLSLLLVRGPISLVREQWLRRALSRHRGATRKLPPAKLVRVRLASQERLARTATVLSLSLSPRRLSLTLPLSLTF</sequence>
<protein>
    <submittedName>
        <fullName evidence="1">Uncharacterized protein</fullName>
    </submittedName>
</protein>
<reference evidence="1 2" key="1">
    <citation type="submission" date="2024-01" db="EMBL/GenBank/DDBJ databases">
        <title>Genome assemblies of Stephania.</title>
        <authorList>
            <person name="Yang L."/>
        </authorList>
    </citation>
    <scope>NUCLEOTIDE SEQUENCE [LARGE SCALE GENOMIC DNA]</scope>
    <source>
        <strain evidence="1">JXDWG</strain>
        <tissue evidence="1">Leaf</tissue>
    </source>
</reference>
<organism evidence="1 2">
    <name type="scientific">Stephania cephalantha</name>
    <dbReference type="NCBI Taxonomy" id="152367"/>
    <lineage>
        <taxon>Eukaryota</taxon>
        <taxon>Viridiplantae</taxon>
        <taxon>Streptophyta</taxon>
        <taxon>Embryophyta</taxon>
        <taxon>Tracheophyta</taxon>
        <taxon>Spermatophyta</taxon>
        <taxon>Magnoliopsida</taxon>
        <taxon>Ranunculales</taxon>
        <taxon>Menispermaceae</taxon>
        <taxon>Menispermoideae</taxon>
        <taxon>Cissampelideae</taxon>
        <taxon>Stephania</taxon>
    </lineage>
</organism>
<dbReference type="EMBL" id="JBBNAG010000005">
    <property type="protein sequence ID" value="KAK9131985.1"/>
    <property type="molecule type" value="Genomic_DNA"/>
</dbReference>
<dbReference type="AlphaFoldDB" id="A0AAP0JFG3"/>
<evidence type="ECO:0000313" key="2">
    <source>
        <dbReference type="Proteomes" id="UP001419268"/>
    </source>
</evidence>
<name>A0AAP0JFG3_9MAGN</name>
<accession>A0AAP0JFG3</accession>
<evidence type="ECO:0000313" key="1">
    <source>
        <dbReference type="EMBL" id="KAK9131985.1"/>
    </source>
</evidence>
<proteinExistence type="predicted"/>
<comment type="caution">
    <text evidence="1">The sequence shown here is derived from an EMBL/GenBank/DDBJ whole genome shotgun (WGS) entry which is preliminary data.</text>
</comment>
<dbReference type="Proteomes" id="UP001419268">
    <property type="component" value="Unassembled WGS sequence"/>
</dbReference>